<sequence length="258" mass="28533">MLVERRRAAEFRTRVAAALLYAGPQAALTSESVLALGGFASASSKRVEILVPYTRRLRRKPGLVIHSTQFSEIDVNTVQGLRVMSPDFALAEVLCRDRGRVGFACMDEALSRYPADDREAVRAAVLTRIMARPDSRGSARARFLVDLATGLAESPPESWTLLLIVDAGWPPPQPQFVVANLAGRELYRLDLAWPEARVAVEYDGHAAHEDRQEQDALRDEDLRRRGWTLIHLTAADLREPGRFLSDLHAALTRGGLAA</sequence>
<dbReference type="RefSeq" id="WP_308158707.1">
    <property type="nucleotide sequence ID" value="NZ_JAGGMS010000001.1"/>
</dbReference>
<reference evidence="2 3" key="1">
    <citation type="submission" date="2021-03" db="EMBL/GenBank/DDBJ databases">
        <title>Sequencing the genomes of 1000 actinobacteria strains.</title>
        <authorList>
            <person name="Klenk H.-P."/>
        </authorList>
    </citation>
    <scope>NUCLEOTIDE SEQUENCE [LARGE SCALE GENOMIC DNA]</scope>
    <source>
        <strain evidence="2 3">DSM 45510</strain>
    </source>
</reference>
<gene>
    <name evidence="2" type="ORF">JOM49_002204</name>
</gene>
<dbReference type="InterPro" id="IPR011335">
    <property type="entry name" value="Restrct_endonuc-II-like"/>
</dbReference>
<feature type="domain" description="DUF559" evidence="1">
    <location>
        <begin position="187"/>
        <end position="246"/>
    </location>
</feature>
<dbReference type="InterPro" id="IPR007569">
    <property type="entry name" value="DUF559"/>
</dbReference>
<dbReference type="Gene3D" id="3.40.960.10">
    <property type="entry name" value="VSR Endonuclease"/>
    <property type="match status" value="1"/>
</dbReference>
<dbReference type="Proteomes" id="UP000741013">
    <property type="component" value="Unassembled WGS sequence"/>
</dbReference>
<accession>A0ABS4PMN0</accession>
<evidence type="ECO:0000313" key="2">
    <source>
        <dbReference type="EMBL" id="MBP2180678.1"/>
    </source>
</evidence>
<dbReference type="SUPFAM" id="SSF52980">
    <property type="entry name" value="Restriction endonuclease-like"/>
    <property type="match status" value="1"/>
</dbReference>
<dbReference type="EMBL" id="JAGGMS010000001">
    <property type="protein sequence ID" value="MBP2180678.1"/>
    <property type="molecule type" value="Genomic_DNA"/>
</dbReference>
<comment type="caution">
    <text evidence="2">The sequence shown here is derived from an EMBL/GenBank/DDBJ whole genome shotgun (WGS) entry which is preliminary data.</text>
</comment>
<dbReference type="Pfam" id="PF04480">
    <property type="entry name" value="DUF559"/>
    <property type="match status" value="1"/>
</dbReference>
<proteinExistence type="predicted"/>
<evidence type="ECO:0000313" key="3">
    <source>
        <dbReference type="Proteomes" id="UP000741013"/>
    </source>
</evidence>
<protein>
    <recommendedName>
        <fullName evidence="1">DUF559 domain-containing protein</fullName>
    </recommendedName>
</protein>
<organism evidence="2 3">
    <name type="scientific">Amycolatopsis magusensis</name>
    <dbReference type="NCBI Taxonomy" id="882444"/>
    <lineage>
        <taxon>Bacteria</taxon>
        <taxon>Bacillati</taxon>
        <taxon>Actinomycetota</taxon>
        <taxon>Actinomycetes</taxon>
        <taxon>Pseudonocardiales</taxon>
        <taxon>Pseudonocardiaceae</taxon>
        <taxon>Amycolatopsis</taxon>
    </lineage>
</organism>
<name>A0ABS4PMN0_9PSEU</name>
<evidence type="ECO:0000259" key="1">
    <source>
        <dbReference type="Pfam" id="PF04480"/>
    </source>
</evidence>
<keyword evidence="3" id="KW-1185">Reference proteome</keyword>